<keyword evidence="2" id="KW-0269">Exonuclease</keyword>
<gene>
    <name evidence="2" type="ORF">C7460_12358</name>
</gene>
<dbReference type="AlphaFoldDB" id="A0A3D9KXQ0"/>
<dbReference type="InterPro" id="IPR005135">
    <property type="entry name" value="Endo/exonuclease/phosphatase"/>
</dbReference>
<keyword evidence="2" id="KW-0540">Nuclease</keyword>
<feature type="domain" description="Endonuclease/exonuclease/phosphatase" evidence="1">
    <location>
        <begin position="54"/>
        <end position="311"/>
    </location>
</feature>
<dbReference type="GO" id="GO:0004519">
    <property type="term" value="F:endonuclease activity"/>
    <property type="evidence" value="ECO:0007669"/>
    <property type="project" value="UniProtKB-KW"/>
</dbReference>
<comment type="caution">
    <text evidence="2">The sequence shown here is derived from an EMBL/GenBank/DDBJ whole genome shotgun (WGS) entry which is preliminary data.</text>
</comment>
<dbReference type="PANTHER" id="PTHR14859:SF15">
    <property type="entry name" value="ENDONUCLEASE_EXONUCLEASE_PHOSPHATASE DOMAIN-CONTAINING PROTEIN"/>
    <property type="match status" value="1"/>
</dbReference>
<reference evidence="2 3" key="1">
    <citation type="submission" date="2018-07" db="EMBL/GenBank/DDBJ databases">
        <title>Genomic Encyclopedia of Type Strains, Phase IV (KMG-IV): sequencing the most valuable type-strain genomes for metagenomic binning, comparative biology and taxonomic classification.</title>
        <authorList>
            <person name="Goeker M."/>
        </authorList>
    </citation>
    <scope>NUCLEOTIDE SEQUENCE [LARGE SCALE GENOMIC DNA]</scope>
    <source>
        <strain evidence="2 3">DSM 4134</strain>
    </source>
</reference>
<dbReference type="SUPFAM" id="SSF56219">
    <property type="entry name" value="DNase I-like"/>
    <property type="match status" value="1"/>
</dbReference>
<keyword evidence="2" id="KW-0378">Hydrolase</keyword>
<organism evidence="2 3">
    <name type="scientific">Marinoscillum furvescens DSM 4134</name>
    <dbReference type="NCBI Taxonomy" id="1122208"/>
    <lineage>
        <taxon>Bacteria</taxon>
        <taxon>Pseudomonadati</taxon>
        <taxon>Bacteroidota</taxon>
        <taxon>Cytophagia</taxon>
        <taxon>Cytophagales</taxon>
        <taxon>Reichenbachiellaceae</taxon>
        <taxon>Marinoscillum</taxon>
    </lineage>
</organism>
<dbReference type="RefSeq" id="WP_170148108.1">
    <property type="nucleotide sequence ID" value="NZ_QREG01000023.1"/>
</dbReference>
<dbReference type="InterPro" id="IPR036691">
    <property type="entry name" value="Endo/exonu/phosph_ase_sf"/>
</dbReference>
<dbReference type="Gene3D" id="3.60.10.10">
    <property type="entry name" value="Endonuclease/exonuclease/phosphatase"/>
    <property type="match status" value="1"/>
</dbReference>
<evidence type="ECO:0000259" key="1">
    <source>
        <dbReference type="Pfam" id="PF03372"/>
    </source>
</evidence>
<sequence>MKLLFISIVFVSVLLIILGVIWASGPAERITAPNRLQEYPAIQRLESKDTFSVLTYNVGYFSGMTNNLPLERSEAFFKENLESGLKTLWTIKPDILGLQEVDFGSSRSFNYNQQDTIAVRLGYKYAYQSINWNKRYVPFPYWPPSLQFGRLLSGQSIISHYQINPIHTITLQRPENQHFFRDKFYIDRLLQIAEVKLGNHLVVVMNVHMEAYDQATRVDQAAQVLEVYEKYASSSPVLLIGDFNSAFDSEDAMELIMKGSHIASALLPDQSNHTYSSLKPEEQIDHILYNSNFIEKVSAEVVSTAGQVSDHLPVVMNFKFVK</sequence>
<evidence type="ECO:0000313" key="3">
    <source>
        <dbReference type="Proteomes" id="UP000256779"/>
    </source>
</evidence>
<name>A0A3D9KXQ0_MARFU</name>
<dbReference type="InterPro" id="IPR051916">
    <property type="entry name" value="GPI-anchor_lipid_remodeler"/>
</dbReference>
<dbReference type="Pfam" id="PF03372">
    <property type="entry name" value="Exo_endo_phos"/>
    <property type="match status" value="1"/>
</dbReference>
<keyword evidence="2" id="KW-0255">Endonuclease</keyword>
<accession>A0A3D9KXQ0</accession>
<dbReference type="Proteomes" id="UP000256779">
    <property type="component" value="Unassembled WGS sequence"/>
</dbReference>
<proteinExistence type="predicted"/>
<protein>
    <submittedName>
        <fullName evidence="2">Endonuclease/exonuclease/phosphatase family metal-dependent hydrolase</fullName>
    </submittedName>
</protein>
<keyword evidence="3" id="KW-1185">Reference proteome</keyword>
<dbReference type="GO" id="GO:0006506">
    <property type="term" value="P:GPI anchor biosynthetic process"/>
    <property type="evidence" value="ECO:0007669"/>
    <property type="project" value="TreeGrafter"/>
</dbReference>
<dbReference type="EMBL" id="QREG01000023">
    <property type="protein sequence ID" value="RED93878.1"/>
    <property type="molecule type" value="Genomic_DNA"/>
</dbReference>
<dbReference type="GO" id="GO:0004527">
    <property type="term" value="F:exonuclease activity"/>
    <property type="evidence" value="ECO:0007669"/>
    <property type="project" value="UniProtKB-KW"/>
</dbReference>
<dbReference type="PANTHER" id="PTHR14859">
    <property type="entry name" value="CALCOFLUOR WHITE HYPERSENSITIVE PROTEIN PRECURSOR"/>
    <property type="match status" value="1"/>
</dbReference>
<dbReference type="GO" id="GO:0016020">
    <property type="term" value="C:membrane"/>
    <property type="evidence" value="ECO:0007669"/>
    <property type="project" value="GOC"/>
</dbReference>
<evidence type="ECO:0000313" key="2">
    <source>
        <dbReference type="EMBL" id="RED93878.1"/>
    </source>
</evidence>